<protein>
    <submittedName>
        <fullName evidence="1">Uncharacterized protein</fullName>
    </submittedName>
</protein>
<dbReference type="EMBL" id="CP126209">
    <property type="protein sequence ID" value="WIA10215.1"/>
    <property type="molecule type" value="Genomic_DNA"/>
</dbReference>
<evidence type="ECO:0000313" key="1">
    <source>
        <dbReference type="EMBL" id="WIA10215.1"/>
    </source>
</evidence>
<organism evidence="1 2">
    <name type="scientific">Tetradesmus obliquus</name>
    <name type="common">Green alga</name>
    <name type="synonym">Acutodesmus obliquus</name>
    <dbReference type="NCBI Taxonomy" id="3088"/>
    <lineage>
        <taxon>Eukaryota</taxon>
        <taxon>Viridiplantae</taxon>
        <taxon>Chlorophyta</taxon>
        <taxon>core chlorophytes</taxon>
        <taxon>Chlorophyceae</taxon>
        <taxon>CS clade</taxon>
        <taxon>Sphaeropleales</taxon>
        <taxon>Scenedesmaceae</taxon>
        <taxon>Tetradesmus</taxon>
    </lineage>
</organism>
<sequence length="977" mass="104604">MGSLQLLLDVAEKGIEMLAPSIAENKILSCWVRHEPNRDLRLEEYFFGRLLHWRGNPNSAKHREAIAHSVSNSTAKGIGYVLKQLRKVWGTAADFHMLESYSSLVAEVADTLGRERQAHQQQPASPAAGTPQLLAMIPGRVSLLTVSPVLHGVQLQSLLPGRMMGAPNAPAVMGHEWLVEQHGIKVEKLGKASVSCCGCFGCCHGYSMTITITSGSPAVLSTQGCALWYGKAKDRHMLEFFADVSVADAHFASPAAQADWVLGAPFSSSTRYKVEIKGKVSEGWVKDHLDTVSGKRRPLTAKEAMLSLGKMARRGSHEQPKHSWAGKDVSISLFTAYEVSPKPLQTQFFINDGRDQDFDALVGRHAAGNKLVAQKQLEERSSCNSLPDSLEELAAFPQQQLHTSLARAFKEVLLSGAAVSSGTDTNNLLLESRKSLMYSLAAAPPTVEHMWVLDAARREVAAQQQLDALIAAAAGNLPKFLQPLAAEEFAGLTQLDWQLSFVSKDDFGDLIKPSAQDAGCSCWAPREPSGAIPAVLRRINEKDYKELLLVANSMVRVGVVAPAGAVQLHSVKQLLNTMFNGAVGNLVIDYFSKAGASGQAASTNCPPDVCIVRLTPKMHPESIAEWLPGLMAHASKPHGAALELVVFRDDAAFKTYKQQLVDVLNALLVVVDASDLSAVQHSSKVSDDGRFSAWWAAMHMADDALKLMEGRGAAAAKSSVRVAFMNIEREVLRCVQAASRSSADGTAKGPPLPDDLALLSSATRTASSSLVRWLFWMRFVKQDVYEPNDRPVLQVPPSCCLAVADWHTALTAAAAADGNVAAVSPGTIKAIPAAAAAATIELTGQLAMAPHIPAHIAGFLRSATLDNYTEKLLGLPAGAAAQVITTANSHLLRMEGQQQLGDWLKGLCVDDLACSLLEGVAAGSVDMKNQKSAFSRAAELAAQSSAAELYAAMVRLPAKQAAAAAGKGWLQLLTVHR</sequence>
<accession>A0ABY8TMI7</accession>
<evidence type="ECO:0000313" key="2">
    <source>
        <dbReference type="Proteomes" id="UP001244341"/>
    </source>
</evidence>
<gene>
    <name evidence="1" type="ORF">OEZ85_010417</name>
</gene>
<name>A0ABY8TMI7_TETOB</name>
<reference evidence="1 2" key="1">
    <citation type="submission" date="2023-05" db="EMBL/GenBank/DDBJ databases">
        <title>A 100% complete, gapless, phased diploid assembly of the Scenedesmus obliquus UTEX 3031 genome.</title>
        <authorList>
            <person name="Biondi T.C."/>
            <person name="Hanschen E.R."/>
            <person name="Kwon T."/>
            <person name="Eng W."/>
            <person name="Kruse C.P.S."/>
            <person name="Koehler S.I."/>
            <person name="Kunde Y."/>
            <person name="Gleasner C.D."/>
            <person name="You Mak K.T."/>
            <person name="Polle J."/>
            <person name="Hovde B.T."/>
            <person name="Starkenburg S.R."/>
        </authorList>
    </citation>
    <scope>NUCLEOTIDE SEQUENCE [LARGE SCALE GENOMIC DNA]</scope>
    <source>
        <strain evidence="1 2">DOE0152z</strain>
    </source>
</reference>
<keyword evidence="2" id="KW-1185">Reference proteome</keyword>
<dbReference type="Proteomes" id="UP001244341">
    <property type="component" value="Chromosome 2b"/>
</dbReference>
<proteinExistence type="predicted"/>